<evidence type="ECO:0000256" key="9">
    <source>
        <dbReference type="ARBA" id="ARBA00023012"/>
    </source>
</evidence>
<organism evidence="13 14">
    <name type="scientific">Streptantibioticus ferralitis</name>
    <dbReference type="NCBI Taxonomy" id="236510"/>
    <lineage>
        <taxon>Bacteria</taxon>
        <taxon>Bacillati</taxon>
        <taxon>Actinomycetota</taxon>
        <taxon>Actinomycetes</taxon>
        <taxon>Kitasatosporales</taxon>
        <taxon>Streptomycetaceae</taxon>
        <taxon>Streptantibioticus</taxon>
    </lineage>
</organism>
<dbReference type="SUPFAM" id="SSF55874">
    <property type="entry name" value="ATPase domain of HSP90 chaperone/DNA topoisomerase II/histidine kinase"/>
    <property type="match status" value="1"/>
</dbReference>
<evidence type="ECO:0000313" key="13">
    <source>
        <dbReference type="EMBL" id="MDF2255968.1"/>
    </source>
</evidence>
<dbReference type="CDD" id="cd00075">
    <property type="entry name" value="HATPase"/>
    <property type="match status" value="1"/>
</dbReference>
<keyword evidence="6" id="KW-0812">Transmembrane</keyword>
<evidence type="ECO:0000256" key="8">
    <source>
        <dbReference type="ARBA" id="ARBA00022989"/>
    </source>
</evidence>
<evidence type="ECO:0000259" key="12">
    <source>
        <dbReference type="PROSITE" id="PS50885"/>
    </source>
</evidence>
<evidence type="ECO:0000256" key="4">
    <source>
        <dbReference type="ARBA" id="ARBA00022553"/>
    </source>
</evidence>
<dbReference type="InterPro" id="IPR004358">
    <property type="entry name" value="Sig_transdc_His_kin-like_C"/>
</dbReference>
<keyword evidence="8" id="KW-1133">Transmembrane helix</keyword>
<dbReference type="RefSeq" id="WP_275811436.1">
    <property type="nucleotide sequence ID" value="NZ_BAAANM010000018.1"/>
</dbReference>
<evidence type="ECO:0000256" key="10">
    <source>
        <dbReference type="ARBA" id="ARBA00023136"/>
    </source>
</evidence>
<dbReference type="InterPro" id="IPR003594">
    <property type="entry name" value="HATPase_dom"/>
</dbReference>
<feature type="domain" description="Histidine kinase" evidence="11">
    <location>
        <begin position="233"/>
        <end position="439"/>
    </location>
</feature>
<proteinExistence type="predicted"/>
<dbReference type="PRINTS" id="PR00344">
    <property type="entry name" value="BCTRLSENSOR"/>
</dbReference>
<dbReference type="Gene3D" id="3.30.565.10">
    <property type="entry name" value="Histidine kinase-like ATPase, C-terminal domain"/>
    <property type="match status" value="1"/>
</dbReference>
<dbReference type="InterPro" id="IPR003660">
    <property type="entry name" value="HAMP_dom"/>
</dbReference>
<keyword evidence="5" id="KW-0808">Transferase</keyword>
<evidence type="ECO:0000256" key="7">
    <source>
        <dbReference type="ARBA" id="ARBA00022777"/>
    </source>
</evidence>
<dbReference type="InterPro" id="IPR036097">
    <property type="entry name" value="HisK_dim/P_sf"/>
</dbReference>
<sequence length="440" mass="46927">MRHRLALLALAATAVWVILLAVAFNIALAVRLHQQADKLLRSRAQAVSTTVQARSDGSVVLHEPTHHRALDSGIWIYQGSRLIAGSPGPGPTRAAADRLVGHGRGYAQTPEPHAMRLFALPIQYDTGQVGTIVSSVNLDPYSSTTDTALACSISLAVLLLGGTYLVTRAVIGRALRPVAEMSEQATQWSQTGAAQRFGAASRPAELAALAARLDELLDHLATVLRHEQQQTAELSHELRTPLARITAEIDWLTTRPRTPSEQHTSHQAIAAAATDMQRICESLLSEARTRSGHLPGRCDMIELARDLARRNTTEHPDSPPITVHGTTATAGISATVAERILTPLLDNARRYATHTITIECTQLPNAVMVTVRDDGPGVPEDIGDAVFEPGRRADPTDDHDGAGLGLALARRLARAAGGDIQLAPTSPGATFTITLPTGGR</sequence>
<dbReference type="PROSITE" id="PS50885">
    <property type="entry name" value="HAMP"/>
    <property type="match status" value="1"/>
</dbReference>
<evidence type="ECO:0000256" key="2">
    <source>
        <dbReference type="ARBA" id="ARBA00004236"/>
    </source>
</evidence>
<dbReference type="Proteomes" id="UP001220022">
    <property type="component" value="Unassembled WGS sequence"/>
</dbReference>
<accession>A0ABT5YWJ4</accession>
<dbReference type="Gene3D" id="1.10.287.130">
    <property type="match status" value="1"/>
</dbReference>
<dbReference type="Pfam" id="PF02518">
    <property type="entry name" value="HATPase_c"/>
    <property type="match status" value="1"/>
</dbReference>
<name>A0ABT5YWJ4_9ACTN</name>
<keyword evidence="4" id="KW-0597">Phosphoprotein</keyword>
<evidence type="ECO:0000256" key="5">
    <source>
        <dbReference type="ARBA" id="ARBA00022679"/>
    </source>
</evidence>
<evidence type="ECO:0000256" key="3">
    <source>
        <dbReference type="ARBA" id="ARBA00012438"/>
    </source>
</evidence>
<evidence type="ECO:0000259" key="11">
    <source>
        <dbReference type="PROSITE" id="PS50109"/>
    </source>
</evidence>
<keyword evidence="10" id="KW-0472">Membrane</keyword>
<dbReference type="EMBL" id="JARHTQ010000005">
    <property type="protein sequence ID" value="MDF2255968.1"/>
    <property type="molecule type" value="Genomic_DNA"/>
</dbReference>
<gene>
    <name evidence="13" type="ORF">P2L57_09595</name>
</gene>
<dbReference type="SMART" id="SM00387">
    <property type="entry name" value="HATPase_c"/>
    <property type="match status" value="1"/>
</dbReference>
<keyword evidence="9" id="KW-0902">Two-component regulatory system</keyword>
<dbReference type="PANTHER" id="PTHR45436">
    <property type="entry name" value="SENSOR HISTIDINE KINASE YKOH"/>
    <property type="match status" value="1"/>
</dbReference>
<comment type="caution">
    <text evidence="13">The sequence shown here is derived from an EMBL/GenBank/DDBJ whole genome shotgun (WGS) entry which is preliminary data.</text>
</comment>
<keyword evidence="14" id="KW-1185">Reference proteome</keyword>
<dbReference type="InterPro" id="IPR005467">
    <property type="entry name" value="His_kinase_dom"/>
</dbReference>
<comment type="catalytic activity">
    <reaction evidence="1">
        <text>ATP + protein L-histidine = ADP + protein N-phospho-L-histidine.</text>
        <dbReference type="EC" id="2.7.13.3"/>
    </reaction>
</comment>
<reference evidence="13 14" key="1">
    <citation type="submission" date="2023-03" db="EMBL/GenBank/DDBJ databases">
        <title>Draft genome sequence of type strain Streptomyces ferralitis JCM 14344.</title>
        <authorList>
            <person name="Klaysubun C."/>
            <person name="Duangmal K."/>
        </authorList>
    </citation>
    <scope>NUCLEOTIDE SEQUENCE [LARGE SCALE GENOMIC DNA]</scope>
    <source>
        <strain evidence="13 14">JCM 14344</strain>
    </source>
</reference>
<dbReference type="InterPro" id="IPR003661">
    <property type="entry name" value="HisK_dim/P_dom"/>
</dbReference>
<dbReference type="PROSITE" id="PS50109">
    <property type="entry name" value="HIS_KIN"/>
    <property type="match status" value="1"/>
</dbReference>
<keyword evidence="7 13" id="KW-0418">Kinase</keyword>
<evidence type="ECO:0000256" key="1">
    <source>
        <dbReference type="ARBA" id="ARBA00000085"/>
    </source>
</evidence>
<dbReference type="GO" id="GO:0016301">
    <property type="term" value="F:kinase activity"/>
    <property type="evidence" value="ECO:0007669"/>
    <property type="project" value="UniProtKB-KW"/>
</dbReference>
<evidence type="ECO:0000313" key="14">
    <source>
        <dbReference type="Proteomes" id="UP001220022"/>
    </source>
</evidence>
<comment type="subcellular location">
    <subcellularLocation>
        <location evidence="2">Cell membrane</location>
    </subcellularLocation>
</comment>
<dbReference type="Pfam" id="PF00512">
    <property type="entry name" value="HisKA"/>
    <property type="match status" value="1"/>
</dbReference>
<feature type="domain" description="HAMP" evidence="12">
    <location>
        <begin position="172"/>
        <end position="225"/>
    </location>
</feature>
<dbReference type="InterPro" id="IPR050428">
    <property type="entry name" value="TCS_sensor_his_kinase"/>
</dbReference>
<dbReference type="InterPro" id="IPR036890">
    <property type="entry name" value="HATPase_C_sf"/>
</dbReference>
<evidence type="ECO:0000256" key="6">
    <source>
        <dbReference type="ARBA" id="ARBA00022692"/>
    </source>
</evidence>
<dbReference type="CDD" id="cd00082">
    <property type="entry name" value="HisKA"/>
    <property type="match status" value="1"/>
</dbReference>
<dbReference type="SMART" id="SM00388">
    <property type="entry name" value="HisKA"/>
    <property type="match status" value="1"/>
</dbReference>
<dbReference type="SUPFAM" id="SSF47384">
    <property type="entry name" value="Homodimeric domain of signal transducing histidine kinase"/>
    <property type="match status" value="1"/>
</dbReference>
<dbReference type="PANTHER" id="PTHR45436:SF5">
    <property type="entry name" value="SENSOR HISTIDINE KINASE TRCS"/>
    <property type="match status" value="1"/>
</dbReference>
<protein>
    <recommendedName>
        <fullName evidence="3">histidine kinase</fullName>
        <ecNumber evidence="3">2.7.13.3</ecNumber>
    </recommendedName>
</protein>
<dbReference type="EC" id="2.7.13.3" evidence="3"/>